<dbReference type="SUPFAM" id="SSF47203">
    <property type="entry name" value="Acyl-CoA dehydrogenase C-terminal domain-like"/>
    <property type="match status" value="1"/>
</dbReference>
<protein>
    <submittedName>
        <fullName evidence="9">Acyl-CoA dehydrogenase</fullName>
    </submittedName>
</protein>
<dbReference type="PIRSF" id="PIRSF016578">
    <property type="entry name" value="HsaA"/>
    <property type="match status" value="1"/>
</dbReference>
<keyword evidence="5" id="KW-0560">Oxidoreductase</keyword>
<dbReference type="Proteomes" id="UP000654345">
    <property type="component" value="Unassembled WGS sequence"/>
</dbReference>
<proteinExistence type="inferred from homology"/>
<evidence type="ECO:0000256" key="5">
    <source>
        <dbReference type="RuleBase" id="RU362125"/>
    </source>
</evidence>
<feature type="domain" description="Acyl-CoA dehydrogenase/oxidase C-terminal" evidence="6">
    <location>
        <begin position="249"/>
        <end position="364"/>
    </location>
</feature>
<dbReference type="InterPro" id="IPR036250">
    <property type="entry name" value="AcylCo_DH-like_C"/>
</dbReference>
<sequence length="365" mass="39493">MLNFSPSEEQEEVRRLASSLAIDLLRPQARAAEKQGDISQDVMRTFAQTGLTLPFAEEYGGAGPIEAATYALVAEELGYGDGGQALSILGSLMGPLCVELAGNVSQKEAYLPDFGDVQRGYLERGCLGIAEPTGGYELRNVQTILKRQGNHYLLSGTKRDVFHGEQARLRVVLARVEGTQTYDGLCAVLLPEQAAGLEVRPEKQKLGLQAAPSATFRLENVVLPEGALLEEPGSPAILRAASLYLLLRAGVACGMTRAALEYASRYAEERIAFGRPIVSYQGIAFMLAEMAMKLDAVRLFLWQAATQWDQGQDIAAIVRDTEAAQKQAIKLAQSATIDAVQVMGGAGFLQDHPVEMWMRNAASME</sequence>
<keyword evidence="10" id="KW-1185">Reference proteome</keyword>
<dbReference type="RefSeq" id="WP_201371539.1">
    <property type="nucleotide sequence ID" value="NZ_BNJG01000001.1"/>
</dbReference>
<dbReference type="Pfam" id="PF02770">
    <property type="entry name" value="Acyl-CoA_dh_M"/>
    <property type="match status" value="1"/>
</dbReference>
<feature type="domain" description="Acyl-CoA oxidase/dehydrogenase middle" evidence="7">
    <location>
        <begin position="126"/>
        <end position="221"/>
    </location>
</feature>
<dbReference type="SUPFAM" id="SSF56645">
    <property type="entry name" value="Acyl-CoA dehydrogenase NM domain-like"/>
    <property type="match status" value="1"/>
</dbReference>
<dbReference type="PANTHER" id="PTHR43884:SF12">
    <property type="entry name" value="ISOVALERYL-COA DEHYDROGENASE, MITOCHONDRIAL-RELATED"/>
    <property type="match status" value="1"/>
</dbReference>
<organism evidence="9 10">
    <name type="scientific">Ktedonobacter robiniae</name>
    <dbReference type="NCBI Taxonomy" id="2778365"/>
    <lineage>
        <taxon>Bacteria</taxon>
        <taxon>Bacillati</taxon>
        <taxon>Chloroflexota</taxon>
        <taxon>Ktedonobacteria</taxon>
        <taxon>Ktedonobacterales</taxon>
        <taxon>Ktedonobacteraceae</taxon>
        <taxon>Ktedonobacter</taxon>
    </lineage>
</organism>
<dbReference type="InterPro" id="IPR013786">
    <property type="entry name" value="AcylCoA_DH/ox_N"/>
</dbReference>
<keyword evidence="4 5" id="KW-0274">FAD</keyword>
<gene>
    <name evidence="9" type="ORF">KSB_33530</name>
</gene>
<dbReference type="Pfam" id="PF02771">
    <property type="entry name" value="Acyl-CoA_dh_N"/>
    <property type="match status" value="1"/>
</dbReference>
<comment type="cofactor">
    <cofactor evidence="1 5">
        <name>FAD</name>
        <dbReference type="ChEBI" id="CHEBI:57692"/>
    </cofactor>
</comment>
<evidence type="ECO:0000313" key="9">
    <source>
        <dbReference type="EMBL" id="GHO54878.1"/>
    </source>
</evidence>
<evidence type="ECO:0000259" key="6">
    <source>
        <dbReference type="Pfam" id="PF00441"/>
    </source>
</evidence>
<evidence type="ECO:0000313" key="10">
    <source>
        <dbReference type="Proteomes" id="UP000654345"/>
    </source>
</evidence>
<evidence type="ECO:0000259" key="8">
    <source>
        <dbReference type="Pfam" id="PF02771"/>
    </source>
</evidence>
<dbReference type="InterPro" id="IPR009100">
    <property type="entry name" value="AcylCoA_DH/oxidase_NM_dom_sf"/>
</dbReference>
<accession>A0ABQ3UQ73</accession>
<reference evidence="9 10" key="1">
    <citation type="journal article" date="2021" name="Int. J. Syst. Evol. Microbiol.">
        <title>Reticulibacter mediterranei gen. nov., sp. nov., within the new family Reticulibacteraceae fam. nov., and Ktedonospora formicarum gen. nov., sp. nov., Ktedonobacter robiniae sp. nov., Dictyobacter formicarum sp. nov. and Dictyobacter arantiisoli sp. nov., belonging to the class Ktedonobacteria.</title>
        <authorList>
            <person name="Yabe S."/>
            <person name="Zheng Y."/>
            <person name="Wang C.M."/>
            <person name="Sakai Y."/>
            <person name="Abe K."/>
            <person name="Yokota A."/>
            <person name="Donadio S."/>
            <person name="Cavaletti L."/>
            <person name="Monciardini P."/>
        </authorList>
    </citation>
    <scope>NUCLEOTIDE SEQUENCE [LARGE SCALE GENOMIC DNA]</scope>
    <source>
        <strain evidence="9 10">SOSP1-30</strain>
    </source>
</reference>
<dbReference type="EMBL" id="BNJG01000001">
    <property type="protein sequence ID" value="GHO54878.1"/>
    <property type="molecule type" value="Genomic_DNA"/>
</dbReference>
<dbReference type="Gene3D" id="2.40.110.10">
    <property type="entry name" value="Butyryl-CoA Dehydrogenase, subunit A, domain 2"/>
    <property type="match status" value="1"/>
</dbReference>
<dbReference type="Pfam" id="PF00441">
    <property type="entry name" value="Acyl-CoA_dh_1"/>
    <property type="match status" value="1"/>
</dbReference>
<evidence type="ECO:0000256" key="4">
    <source>
        <dbReference type="ARBA" id="ARBA00022827"/>
    </source>
</evidence>
<feature type="domain" description="Acyl-CoA dehydrogenase/oxidase N-terminal" evidence="8">
    <location>
        <begin position="7"/>
        <end position="114"/>
    </location>
</feature>
<comment type="similarity">
    <text evidence="2 5">Belongs to the acyl-CoA dehydrogenase family.</text>
</comment>
<dbReference type="Gene3D" id="1.20.140.10">
    <property type="entry name" value="Butyryl-CoA Dehydrogenase, subunit A, domain 3"/>
    <property type="match status" value="1"/>
</dbReference>
<evidence type="ECO:0000256" key="3">
    <source>
        <dbReference type="ARBA" id="ARBA00022630"/>
    </source>
</evidence>
<dbReference type="InterPro" id="IPR046373">
    <property type="entry name" value="Acyl-CoA_Oxase/DH_mid-dom_sf"/>
</dbReference>
<dbReference type="InterPro" id="IPR006091">
    <property type="entry name" value="Acyl-CoA_Oxase/DH_mid-dom"/>
</dbReference>
<dbReference type="InterPro" id="IPR009075">
    <property type="entry name" value="AcylCo_DH/oxidase_C"/>
</dbReference>
<comment type="caution">
    <text evidence="9">The sequence shown here is derived from an EMBL/GenBank/DDBJ whole genome shotgun (WGS) entry which is preliminary data.</text>
</comment>
<evidence type="ECO:0000259" key="7">
    <source>
        <dbReference type="Pfam" id="PF02770"/>
    </source>
</evidence>
<evidence type="ECO:0000256" key="2">
    <source>
        <dbReference type="ARBA" id="ARBA00009347"/>
    </source>
</evidence>
<dbReference type="InterPro" id="IPR037069">
    <property type="entry name" value="AcylCoA_DH/ox_N_sf"/>
</dbReference>
<dbReference type="Gene3D" id="1.10.540.10">
    <property type="entry name" value="Acyl-CoA dehydrogenase/oxidase, N-terminal domain"/>
    <property type="match status" value="1"/>
</dbReference>
<evidence type="ECO:0000256" key="1">
    <source>
        <dbReference type="ARBA" id="ARBA00001974"/>
    </source>
</evidence>
<name>A0ABQ3UQ73_9CHLR</name>
<dbReference type="PANTHER" id="PTHR43884">
    <property type="entry name" value="ACYL-COA DEHYDROGENASE"/>
    <property type="match status" value="1"/>
</dbReference>
<keyword evidence="3 5" id="KW-0285">Flavoprotein</keyword>